<feature type="transmembrane region" description="Helical" evidence="1">
    <location>
        <begin position="86"/>
        <end position="105"/>
    </location>
</feature>
<dbReference type="AlphaFoldDB" id="A0A6N2LMQ5"/>
<keyword evidence="1" id="KW-0472">Membrane</keyword>
<feature type="chain" id="PRO_5026790470" evidence="2">
    <location>
        <begin position="31"/>
        <end position="159"/>
    </location>
</feature>
<organism evidence="3">
    <name type="scientific">Salix viminalis</name>
    <name type="common">Common osier</name>
    <name type="synonym">Basket willow</name>
    <dbReference type="NCBI Taxonomy" id="40686"/>
    <lineage>
        <taxon>Eukaryota</taxon>
        <taxon>Viridiplantae</taxon>
        <taxon>Streptophyta</taxon>
        <taxon>Embryophyta</taxon>
        <taxon>Tracheophyta</taxon>
        <taxon>Spermatophyta</taxon>
        <taxon>Magnoliopsida</taxon>
        <taxon>eudicotyledons</taxon>
        <taxon>Gunneridae</taxon>
        <taxon>Pentapetalae</taxon>
        <taxon>rosids</taxon>
        <taxon>fabids</taxon>
        <taxon>Malpighiales</taxon>
        <taxon>Salicaceae</taxon>
        <taxon>Saliceae</taxon>
        <taxon>Salix</taxon>
    </lineage>
</organism>
<name>A0A6N2LMQ5_SALVM</name>
<proteinExistence type="predicted"/>
<protein>
    <submittedName>
        <fullName evidence="3">Uncharacterized protein</fullName>
    </submittedName>
</protein>
<feature type="signal peptide" evidence="2">
    <location>
        <begin position="1"/>
        <end position="30"/>
    </location>
</feature>
<evidence type="ECO:0000256" key="1">
    <source>
        <dbReference type="SAM" id="Phobius"/>
    </source>
</evidence>
<keyword evidence="1" id="KW-1133">Transmembrane helix</keyword>
<gene>
    <name evidence="3" type="ORF">SVIM_LOCUS252979</name>
</gene>
<keyword evidence="1" id="KW-0812">Transmembrane</keyword>
<accession>A0A6N2LMQ5</accession>
<keyword evidence="2" id="KW-0732">Signal</keyword>
<evidence type="ECO:0000313" key="3">
    <source>
        <dbReference type="EMBL" id="VFU42304.1"/>
    </source>
</evidence>
<dbReference type="EMBL" id="CAADRP010001575">
    <property type="protein sequence ID" value="VFU42304.1"/>
    <property type="molecule type" value="Genomic_DNA"/>
</dbReference>
<reference evidence="3" key="1">
    <citation type="submission" date="2019-03" db="EMBL/GenBank/DDBJ databases">
        <authorList>
            <person name="Mank J."/>
            <person name="Almeida P."/>
        </authorList>
    </citation>
    <scope>NUCLEOTIDE SEQUENCE</scope>
    <source>
        <strain evidence="3">78183</strain>
    </source>
</reference>
<sequence>MTKPMKVKAFLIACILLATVVFSPLPTCTARELGGPGGYKPLPNKPPFNCGRGNRYCVRPAPKQRCSSLYKHPLENGTFWSRSSEAFLIACILLATVVFSPLSTCTARELAEKKGSVGGYGSLDPGKVPFQCGQGQRYCVPKPPKKPCSNRYSRDCAPP</sequence>
<evidence type="ECO:0000256" key="2">
    <source>
        <dbReference type="SAM" id="SignalP"/>
    </source>
</evidence>